<dbReference type="AlphaFoldDB" id="A0A6U3TNZ1"/>
<evidence type="ECO:0000256" key="7">
    <source>
        <dbReference type="ARBA" id="ARBA00023027"/>
    </source>
</evidence>
<evidence type="ECO:0000256" key="6">
    <source>
        <dbReference type="ARBA" id="ARBA00023002"/>
    </source>
</evidence>
<proteinExistence type="inferred from homology"/>
<comment type="similarity">
    <text evidence="2">Belongs to the nitroreductase family.</text>
</comment>
<dbReference type="CDD" id="cd02135">
    <property type="entry name" value="YdjA-like"/>
    <property type="match status" value="1"/>
</dbReference>
<dbReference type="InterPro" id="IPR011992">
    <property type="entry name" value="EF-hand-dom_pair"/>
</dbReference>
<evidence type="ECO:0000313" key="10">
    <source>
        <dbReference type="EMBL" id="CAD9347369.1"/>
    </source>
</evidence>
<feature type="chain" id="PRO_5035585501" description="EF-hand domain-containing protein" evidence="8">
    <location>
        <begin position="22"/>
        <end position="321"/>
    </location>
</feature>
<keyword evidence="3" id="KW-0285">Flavoprotein</keyword>
<evidence type="ECO:0000313" key="11">
    <source>
        <dbReference type="EMBL" id="CAD9347371.1"/>
    </source>
</evidence>
<keyword evidence="4" id="KW-0288">FMN</keyword>
<gene>
    <name evidence="10" type="ORF">DBRI1063_LOCUS19852</name>
    <name evidence="11" type="ORF">DBRI1063_LOCUS19853</name>
</gene>
<dbReference type="PANTHER" id="PTHR43821">
    <property type="entry name" value="NAD(P)H NITROREDUCTASE YDJA-RELATED"/>
    <property type="match status" value="1"/>
</dbReference>
<evidence type="ECO:0000256" key="3">
    <source>
        <dbReference type="ARBA" id="ARBA00022630"/>
    </source>
</evidence>
<sequence length="321" mass="35618">MMSQMRIITILLTALPTTIFAFAPPSATTHSLRTTFTPKQRSPISLQTTFDKREKDLSAEQLRAFYVFNRIVGTSSSQSIGPTQLTQMLLNLDIDATEEESAALFKYLDVDGSGCISFYEEFLPWYDDVALTSQSSAESFQETILSRRTVHEFDDTPVDDGVIKRAIECAIAAPNRLLTEPWRFIQLGPKTISKVEELQKASKNVGDANEGAFVKFTNIPGWLVVTTKVSPGNALQEQEDMKSVCCAVQNLMLSLWSEGIGSKWTFGPVQRTDKFAEICGVDTKKEKVAGVIWYGFASGGLKNVDVKCRKLGVDDVLKYLP</sequence>
<evidence type="ECO:0000256" key="2">
    <source>
        <dbReference type="ARBA" id="ARBA00007118"/>
    </source>
</evidence>
<dbReference type="Pfam" id="PF00881">
    <property type="entry name" value="Nitroreductase"/>
    <property type="match status" value="1"/>
</dbReference>
<comment type="cofactor">
    <cofactor evidence="1">
        <name>FMN</name>
        <dbReference type="ChEBI" id="CHEBI:58210"/>
    </cofactor>
</comment>
<dbReference type="SUPFAM" id="SSF55469">
    <property type="entry name" value="FMN-dependent nitroreductase-like"/>
    <property type="match status" value="1"/>
</dbReference>
<keyword evidence="7" id="KW-0520">NAD</keyword>
<dbReference type="GO" id="GO:0005509">
    <property type="term" value="F:calcium ion binding"/>
    <property type="evidence" value="ECO:0007669"/>
    <property type="project" value="InterPro"/>
</dbReference>
<reference evidence="11" key="1">
    <citation type="submission" date="2021-01" db="EMBL/GenBank/DDBJ databases">
        <authorList>
            <person name="Corre E."/>
            <person name="Pelletier E."/>
            <person name="Niang G."/>
            <person name="Scheremetjew M."/>
            <person name="Finn R."/>
            <person name="Kale V."/>
            <person name="Holt S."/>
            <person name="Cochrane G."/>
            <person name="Meng A."/>
            <person name="Brown T."/>
            <person name="Cohen L."/>
        </authorList>
    </citation>
    <scope>NUCLEOTIDE SEQUENCE</scope>
    <source>
        <strain evidence="11">Pop2</strain>
    </source>
</reference>
<dbReference type="InterPro" id="IPR026021">
    <property type="entry name" value="YdjA-like"/>
</dbReference>
<dbReference type="Gene3D" id="3.40.109.10">
    <property type="entry name" value="NADH Oxidase"/>
    <property type="match status" value="1"/>
</dbReference>
<dbReference type="EMBL" id="HBGN01030845">
    <property type="protein sequence ID" value="CAD9347369.1"/>
    <property type="molecule type" value="Transcribed_RNA"/>
</dbReference>
<keyword evidence="6" id="KW-0560">Oxidoreductase</keyword>
<evidence type="ECO:0000256" key="8">
    <source>
        <dbReference type="SAM" id="SignalP"/>
    </source>
</evidence>
<dbReference type="InterPro" id="IPR052530">
    <property type="entry name" value="NAD(P)H_nitroreductase"/>
</dbReference>
<dbReference type="InterPro" id="IPR002048">
    <property type="entry name" value="EF_hand_dom"/>
</dbReference>
<dbReference type="EMBL" id="HBGN01030846">
    <property type="protein sequence ID" value="CAD9347371.1"/>
    <property type="molecule type" value="Transcribed_RNA"/>
</dbReference>
<dbReference type="SUPFAM" id="SSF47473">
    <property type="entry name" value="EF-hand"/>
    <property type="match status" value="1"/>
</dbReference>
<dbReference type="Gene3D" id="1.10.238.10">
    <property type="entry name" value="EF-hand"/>
    <property type="match status" value="1"/>
</dbReference>
<dbReference type="PANTHER" id="PTHR43821:SF1">
    <property type="entry name" value="NAD(P)H NITROREDUCTASE YDJA-RELATED"/>
    <property type="match status" value="1"/>
</dbReference>
<feature type="domain" description="EF-hand" evidence="9">
    <location>
        <begin position="96"/>
        <end position="132"/>
    </location>
</feature>
<evidence type="ECO:0000256" key="5">
    <source>
        <dbReference type="ARBA" id="ARBA00022857"/>
    </source>
</evidence>
<evidence type="ECO:0000256" key="1">
    <source>
        <dbReference type="ARBA" id="ARBA00001917"/>
    </source>
</evidence>
<dbReference type="PROSITE" id="PS50222">
    <property type="entry name" value="EF_HAND_2"/>
    <property type="match status" value="1"/>
</dbReference>
<name>A0A6U3TNZ1_9STRA</name>
<keyword evidence="5" id="KW-0521">NADP</keyword>
<keyword evidence="8" id="KW-0732">Signal</keyword>
<dbReference type="GO" id="GO:0016491">
    <property type="term" value="F:oxidoreductase activity"/>
    <property type="evidence" value="ECO:0007669"/>
    <property type="project" value="UniProtKB-KW"/>
</dbReference>
<evidence type="ECO:0000256" key="4">
    <source>
        <dbReference type="ARBA" id="ARBA00022643"/>
    </source>
</evidence>
<dbReference type="InterPro" id="IPR000415">
    <property type="entry name" value="Nitroreductase-like"/>
</dbReference>
<feature type="signal peptide" evidence="8">
    <location>
        <begin position="1"/>
        <end position="21"/>
    </location>
</feature>
<accession>A0A6U3TNZ1</accession>
<evidence type="ECO:0000259" key="9">
    <source>
        <dbReference type="PROSITE" id="PS50222"/>
    </source>
</evidence>
<dbReference type="InterPro" id="IPR029479">
    <property type="entry name" value="Nitroreductase"/>
</dbReference>
<protein>
    <recommendedName>
        <fullName evidence="9">EF-hand domain-containing protein</fullName>
    </recommendedName>
</protein>
<organism evidence="11">
    <name type="scientific">Ditylum brightwellii</name>
    <dbReference type="NCBI Taxonomy" id="49249"/>
    <lineage>
        <taxon>Eukaryota</taxon>
        <taxon>Sar</taxon>
        <taxon>Stramenopiles</taxon>
        <taxon>Ochrophyta</taxon>
        <taxon>Bacillariophyta</taxon>
        <taxon>Mediophyceae</taxon>
        <taxon>Lithodesmiophycidae</taxon>
        <taxon>Lithodesmiales</taxon>
        <taxon>Lithodesmiaceae</taxon>
        <taxon>Ditylum</taxon>
    </lineage>
</organism>